<proteinExistence type="predicted"/>
<protein>
    <submittedName>
        <fullName evidence="1">Uncharacterized protein</fullName>
    </submittedName>
</protein>
<sequence length="39" mass="4401">MIAAHGIDCDDNCALRGDAYASHRRFGRRNRIRGRQGTL</sequence>
<name>A0A3G9G5Y0_9CAUL</name>
<organism evidence="1 2">
    <name type="scientific">Asticcacaulis excentricus</name>
    <dbReference type="NCBI Taxonomy" id="78587"/>
    <lineage>
        <taxon>Bacteria</taxon>
        <taxon>Pseudomonadati</taxon>
        <taxon>Pseudomonadota</taxon>
        <taxon>Alphaproteobacteria</taxon>
        <taxon>Caulobacterales</taxon>
        <taxon>Caulobacteraceae</taxon>
        <taxon>Asticcacaulis</taxon>
    </lineage>
</organism>
<accession>A0A3G9G5Y0</accession>
<dbReference type="AlphaFoldDB" id="A0A3G9G5Y0"/>
<gene>
    <name evidence="1" type="ORF">EM6_2839</name>
</gene>
<evidence type="ECO:0000313" key="2">
    <source>
        <dbReference type="Proteomes" id="UP000278756"/>
    </source>
</evidence>
<reference evidence="2" key="2">
    <citation type="journal article" date="2017" name="Plant Physiol. Biochem.">
        <title>Differential oxidative and antioxidative response of duckweed Lemna minor toward plant growth promoting/inhibiting bacteria.</title>
        <authorList>
            <person name="Ishizawa H."/>
            <person name="Kuroda M."/>
            <person name="Morikawa M."/>
            <person name="Ike M."/>
        </authorList>
    </citation>
    <scope>NUCLEOTIDE SEQUENCE [LARGE SCALE GENOMIC DNA]</scope>
    <source>
        <strain evidence="2">M6</strain>
    </source>
</reference>
<evidence type="ECO:0000313" key="1">
    <source>
        <dbReference type="EMBL" id="BBF82207.1"/>
    </source>
</evidence>
<dbReference type="EMBL" id="AP018828">
    <property type="protein sequence ID" value="BBF82207.1"/>
    <property type="molecule type" value="Genomic_DNA"/>
</dbReference>
<dbReference type="Proteomes" id="UP000278756">
    <property type="component" value="Chromosome 2"/>
</dbReference>
<reference evidence="2" key="1">
    <citation type="journal article" date="2017" name="Biotechnol. Biofuels">
        <title>Evaluation of environmental bacterial communities as a factor affecting the growth of duckweed Lemna minor.</title>
        <authorList>
            <person name="Ishizawa H."/>
            <person name="Kuroda M."/>
            <person name="Morikawa M."/>
            <person name="Ike M."/>
        </authorList>
    </citation>
    <scope>NUCLEOTIDE SEQUENCE [LARGE SCALE GENOMIC DNA]</scope>
    <source>
        <strain evidence="2">M6</strain>
    </source>
</reference>